<protein>
    <recommendedName>
        <fullName evidence="2">SIS domain-containing protein</fullName>
    </recommendedName>
</protein>
<dbReference type="PROSITE" id="PS51464">
    <property type="entry name" value="SIS"/>
    <property type="match status" value="1"/>
</dbReference>
<dbReference type="GO" id="GO:1901135">
    <property type="term" value="P:carbohydrate derivative metabolic process"/>
    <property type="evidence" value="ECO:0007669"/>
    <property type="project" value="InterPro"/>
</dbReference>
<dbReference type="InterPro" id="IPR017552">
    <property type="entry name" value="PHI/rmpB"/>
</dbReference>
<proteinExistence type="inferred from homology"/>
<dbReference type="AlphaFoldDB" id="A0A0F9MQB2"/>
<dbReference type="GO" id="GO:0016853">
    <property type="term" value="F:isomerase activity"/>
    <property type="evidence" value="ECO:0007669"/>
    <property type="project" value="InterPro"/>
</dbReference>
<dbReference type="GO" id="GO:0097367">
    <property type="term" value="F:carbohydrate derivative binding"/>
    <property type="evidence" value="ECO:0007669"/>
    <property type="project" value="InterPro"/>
</dbReference>
<dbReference type="InterPro" id="IPR001347">
    <property type="entry name" value="SIS_dom"/>
</dbReference>
<gene>
    <name evidence="3" type="ORF">LCGC14_1062600</name>
</gene>
<dbReference type="PANTHER" id="PTHR43443:SF1">
    <property type="entry name" value="3-HEXULOSE-6-PHOSPHATE ISOMERASE"/>
    <property type="match status" value="1"/>
</dbReference>
<dbReference type="NCBIfam" id="TIGR03127">
    <property type="entry name" value="RuMP_HxlB"/>
    <property type="match status" value="1"/>
</dbReference>
<accession>A0A0F9MQB2</accession>
<dbReference type="InterPro" id="IPR046348">
    <property type="entry name" value="SIS_dom_sf"/>
</dbReference>
<name>A0A0F9MQB2_9ZZZZ</name>
<dbReference type="Gene3D" id="3.40.50.10490">
    <property type="entry name" value="Glucose-6-phosphate isomerase like protein, domain 1"/>
    <property type="match status" value="1"/>
</dbReference>
<dbReference type="Pfam" id="PF01380">
    <property type="entry name" value="SIS"/>
    <property type="match status" value="1"/>
</dbReference>
<dbReference type="SUPFAM" id="SSF53697">
    <property type="entry name" value="SIS domain"/>
    <property type="match status" value="1"/>
</dbReference>
<evidence type="ECO:0000256" key="1">
    <source>
        <dbReference type="ARBA" id="ARBA00009235"/>
    </source>
</evidence>
<dbReference type="EMBL" id="LAZR01004518">
    <property type="protein sequence ID" value="KKN07869.1"/>
    <property type="molecule type" value="Genomic_DNA"/>
</dbReference>
<evidence type="ECO:0000313" key="3">
    <source>
        <dbReference type="EMBL" id="KKN07869.1"/>
    </source>
</evidence>
<feature type="domain" description="SIS" evidence="2">
    <location>
        <begin position="25"/>
        <end position="164"/>
    </location>
</feature>
<comment type="similarity">
    <text evidence="1">Belongs to the SIS family. PHI subfamily.</text>
</comment>
<sequence length="177" mass="19377">MHRDLLLNKITNILGSTDDSYEAKLVSMCDDAKRIFITGAGRSKLVGNFLGMRLMHSGYETYVQGEVATPSIREGDLLIVISGSGETTQLVSFANKAKSEGAKVILICSKSKSTIGDIADQTIQVGNDDSFALTKGMPMGTMFELSTLIFLEAAISYLIHEKDLTEEAMRYRHANME</sequence>
<organism evidence="3">
    <name type="scientific">marine sediment metagenome</name>
    <dbReference type="NCBI Taxonomy" id="412755"/>
    <lineage>
        <taxon>unclassified sequences</taxon>
        <taxon>metagenomes</taxon>
        <taxon>ecological metagenomes</taxon>
    </lineage>
</organism>
<comment type="caution">
    <text evidence="3">The sequence shown here is derived from an EMBL/GenBank/DDBJ whole genome shotgun (WGS) entry which is preliminary data.</text>
</comment>
<dbReference type="PANTHER" id="PTHR43443">
    <property type="entry name" value="3-HEXULOSE-6-PHOSPHATE ISOMERASE"/>
    <property type="match status" value="1"/>
</dbReference>
<dbReference type="CDD" id="cd05005">
    <property type="entry name" value="SIS_PHI"/>
    <property type="match status" value="1"/>
</dbReference>
<evidence type="ECO:0000259" key="2">
    <source>
        <dbReference type="PROSITE" id="PS51464"/>
    </source>
</evidence>
<reference evidence="3" key="1">
    <citation type="journal article" date="2015" name="Nature">
        <title>Complex archaea that bridge the gap between prokaryotes and eukaryotes.</title>
        <authorList>
            <person name="Spang A."/>
            <person name="Saw J.H."/>
            <person name="Jorgensen S.L."/>
            <person name="Zaremba-Niedzwiedzka K."/>
            <person name="Martijn J."/>
            <person name="Lind A.E."/>
            <person name="van Eijk R."/>
            <person name="Schleper C."/>
            <person name="Guy L."/>
            <person name="Ettema T.J."/>
        </authorList>
    </citation>
    <scope>NUCLEOTIDE SEQUENCE</scope>
</reference>